<evidence type="ECO:0000313" key="4">
    <source>
        <dbReference type="Proteomes" id="UP001487296"/>
    </source>
</evidence>
<evidence type="ECO:0000256" key="1">
    <source>
        <dbReference type="SAM" id="MobiDB-lite"/>
    </source>
</evidence>
<evidence type="ECO:0000313" key="3">
    <source>
        <dbReference type="EMBL" id="MEQ2486147.1"/>
    </source>
</evidence>
<keyword evidence="2" id="KW-1133">Transmembrane helix</keyword>
<feature type="transmembrane region" description="Helical" evidence="2">
    <location>
        <begin position="37"/>
        <end position="59"/>
    </location>
</feature>
<sequence length="61" mass="7248">MSKKKVDKHPVVHEVNQTARPRKRQNHEQKQKDKGEVVVKWIFGVLFALSILYIIWSMYIA</sequence>
<dbReference type="EMBL" id="JBBNFP010000008">
    <property type="protein sequence ID" value="MEQ2486147.1"/>
    <property type="molecule type" value="Genomic_DNA"/>
</dbReference>
<keyword evidence="2" id="KW-0472">Membrane</keyword>
<gene>
    <name evidence="3" type="ORF">AAAT34_03645</name>
</gene>
<feature type="region of interest" description="Disordered" evidence="1">
    <location>
        <begin position="1"/>
        <end position="33"/>
    </location>
</feature>
<accession>A0ABV1FP19</accession>
<keyword evidence="4" id="KW-1185">Reference proteome</keyword>
<dbReference type="Proteomes" id="UP001487296">
    <property type="component" value="Unassembled WGS sequence"/>
</dbReference>
<comment type="caution">
    <text evidence="3">The sequence shown here is derived from an EMBL/GenBank/DDBJ whole genome shotgun (WGS) entry which is preliminary data.</text>
</comment>
<dbReference type="RefSeq" id="WP_215759240.1">
    <property type="nucleotide sequence ID" value="NZ_JAHKBE010000008.1"/>
</dbReference>
<keyword evidence="2" id="KW-0812">Transmembrane</keyword>
<protein>
    <submittedName>
        <fullName evidence="3">Uncharacterized protein</fullName>
    </submittedName>
</protein>
<reference evidence="3 4" key="1">
    <citation type="submission" date="2024-04" db="EMBL/GenBank/DDBJ databases">
        <title>Human intestinal bacterial collection.</title>
        <authorList>
            <person name="Pauvert C."/>
            <person name="Hitch T.C.A."/>
            <person name="Clavel T."/>
        </authorList>
    </citation>
    <scope>NUCLEOTIDE SEQUENCE [LARGE SCALE GENOMIC DNA]</scope>
    <source>
        <strain evidence="3 4">CLA-AA-H145</strain>
    </source>
</reference>
<organism evidence="3 4">
    <name type="scientific">Hallella faecis</name>
    <dbReference type="NCBI Taxonomy" id="2841596"/>
    <lineage>
        <taxon>Bacteria</taxon>
        <taxon>Pseudomonadati</taxon>
        <taxon>Bacteroidota</taxon>
        <taxon>Bacteroidia</taxon>
        <taxon>Bacteroidales</taxon>
        <taxon>Prevotellaceae</taxon>
        <taxon>Hallella</taxon>
    </lineage>
</organism>
<evidence type="ECO:0000256" key="2">
    <source>
        <dbReference type="SAM" id="Phobius"/>
    </source>
</evidence>
<name>A0ABV1FP19_9BACT</name>
<proteinExistence type="predicted"/>